<feature type="coiled-coil region" evidence="3">
    <location>
        <begin position="290"/>
        <end position="320"/>
    </location>
</feature>
<evidence type="ECO:0000256" key="2">
    <source>
        <dbReference type="ARBA" id="ARBA00022989"/>
    </source>
</evidence>
<keyword evidence="2 4" id="KW-1133">Transmembrane helix</keyword>
<dbReference type="EMBL" id="CP114014">
    <property type="protein sequence ID" value="XAY03344.1"/>
    <property type="molecule type" value="Genomic_DNA"/>
</dbReference>
<dbReference type="InterPro" id="IPR003660">
    <property type="entry name" value="HAMP_dom"/>
</dbReference>
<protein>
    <recommendedName>
        <fullName evidence="8">Diguanylate cyclase</fullName>
    </recommendedName>
</protein>
<dbReference type="InterPro" id="IPR050469">
    <property type="entry name" value="Diguanylate_Cyclase"/>
</dbReference>
<dbReference type="Pfam" id="PF00672">
    <property type="entry name" value="HAMP"/>
    <property type="match status" value="1"/>
</dbReference>
<dbReference type="InterPro" id="IPR029787">
    <property type="entry name" value="Nucleotide_cyclase"/>
</dbReference>
<feature type="domain" description="GGDEF" evidence="6">
    <location>
        <begin position="496"/>
        <end position="632"/>
    </location>
</feature>
<evidence type="ECO:0000256" key="1">
    <source>
        <dbReference type="ARBA" id="ARBA00022692"/>
    </source>
</evidence>
<evidence type="ECO:0000259" key="5">
    <source>
        <dbReference type="PROSITE" id="PS50885"/>
    </source>
</evidence>
<dbReference type="PANTHER" id="PTHR45138:SF9">
    <property type="entry name" value="DIGUANYLATE CYCLASE DGCM-RELATED"/>
    <property type="match status" value="1"/>
</dbReference>
<dbReference type="SUPFAM" id="SSF158472">
    <property type="entry name" value="HAMP domain-like"/>
    <property type="match status" value="1"/>
</dbReference>
<dbReference type="Gene3D" id="6.10.340.10">
    <property type="match status" value="1"/>
</dbReference>
<reference evidence="7" key="1">
    <citation type="submission" date="2022-12" db="EMBL/GenBank/DDBJ databases">
        <title>Paraconexibacter alkalitolerans sp. nov. and Baekduia alba sp. nov., isolated from soil and emended description of the genera Paraconexibacter (Chun et al., 2020) and Baekduia (An et al., 2020).</title>
        <authorList>
            <person name="Vieira S."/>
            <person name="Huber K.J."/>
            <person name="Geppert A."/>
            <person name="Wolf J."/>
            <person name="Neumann-Schaal M."/>
            <person name="Muesken M."/>
            <person name="Overmann J."/>
        </authorList>
    </citation>
    <scope>NUCLEOTIDE SEQUENCE</scope>
    <source>
        <strain evidence="7">AEG42_29</strain>
    </source>
</reference>
<dbReference type="SUPFAM" id="SSF55781">
    <property type="entry name" value="GAF domain-like"/>
    <property type="match status" value="1"/>
</dbReference>
<dbReference type="CDD" id="cd01949">
    <property type="entry name" value="GGDEF"/>
    <property type="match status" value="1"/>
</dbReference>
<dbReference type="KEGG" id="parq:DSM112329_00158"/>
<feature type="transmembrane region" description="Helical" evidence="4">
    <location>
        <begin position="231"/>
        <end position="251"/>
    </location>
</feature>
<dbReference type="SUPFAM" id="SSF55073">
    <property type="entry name" value="Nucleotide cyclase"/>
    <property type="match status" value="1"/>
</dbReference>
<dbReference type="PROSITE" id="PS50887">
    <property type="entry name" value="GGDEF"/>
    <property type="match status" value="1"/>
</dbReference>
<dbReference type="NCBIfam" id="TIGR00254">
    <property type="entry name" value="GGDEF"/>
    <property type="match status" value="1"/>
</dbReference>
<accession>A0AAU7AP04</accession>
<feature type="transmembrane region" description="Helical" evidence="4">
    <location>
        <begin position="7"/>
        <end position="30"/>
    </location>
</feature>
<dbReference type="CDD" id="cd06225">
    <property type="entry name" value="HAMP"/>
    <property type="match status" value="1"/>
</dbReference>
<evidence type="ECO:0000256" key="3">
    <source>
        <dbReference type="SAM" id="Coils"/>
    </source>
</evidence>
<keyword evidence="4" id="KW-0472">Membrane</keyword>
<dbReference type="SMART" id="SM00304">
    <property type="entry name" value="HAMP"/>
    <property type="match status" value="1"/>
</dbReference>
<dbReference type="GO" id="GO:0007165">
    <property type="term" value="P:signal transduction"/>
    <property type="evidence" value="ECO:0007669"/>
    <property type="project" value="InterPro"/>
</dbReference>
<feature type="domain" description="HAMP" evidence="5">
    <location>
        <begin position="253"/>
        <end position="305"/>
    </location>
</feature>
<keyword evidence="1 4" id="KW-0812">Transmembrane</keyword>
<organism evidence="7">
    <name type="scientific">Paraconexibacter sp. AEG42_29</name>
    <dbReference type="NCBI Taxonomy" id="2997339"/>
    <lineage>
        <taxon>Bacteria</taxon>
        <taxon>Bacillati</taxon>
        <taxon>Actinomycetota</taxon>
        <taxon>Thermoleophilia</taxon>
        <taxon>Solirubrobacterales</taxon>
        <taxon>Paraconexibacteraceae</taxon>
        <taxon>Paraconexibacter</taxon>
    </lineage>
</organism>
<evidence type="ECO:0000256" key="4">
    <source>
        <dbReference type="SAM" id="Phobius"/>
    </source>
</evidence>
<dbReference type="GO" id="GO:1902201">
    <property type="term" value="P:negative regulation of bacterial-type flagellum-dependent cell motility"/>
    <property type="evidence" value="ECO:0007669"/>
    <property type="project" value="TreeGrafter"/>
</dbReference>
<name>A0AAU7AP04_9ACTN</name>
<dbReference type="GO" id="GO:0052621">
    <property type="term" value="F:diguanylate cyclase activity"/>
    <property type="evidence" value="ECO:0007669"/>
    <property type="project" value="TreeGrafter"/>
</dbReference>
<evidence type="ECO:0000313" key="7">
    <source>
        <dbReference type="EMBL" id="XAY03344.1"/>
    </source>
</evidence>
<dbReference type="Gene3D" id="3.30.450.40">
    <property type="match status" value="1"/>
</dbReference>
<proteinExistence type="predicted"/>
<dbReference type="GO" id="GO:0043709">
    <property type="term" value="P:cell adhesion involved in single-species biofilm formation"/>
    <property type="evidence" value="ECO:0007669"/>
    <property type="project" value="TreeGrafter"/>
</dbReference>
<gene>
    <name evidence="7" type="ORF">DSM112329_00158</name>
</gene>
<dbReference type="InterPro" id="IPR043128">
    <property type="entry name" value="Rev_trsase/Diguanyl_cyclase"/>
</dbReference>
<evidence type="ECO:0000259" key="6">
    <source>
        <dbReference type="PROSITE" id="PS50887"/>
    </source>
</evidence>
<dbReference type="RefSeq" id="WP_354699899.1">
    <property type="nucleotide sequence ID" value="NZ_CP114014.1"/>
</dbReference>
<dbReference type="PROSITE" id="PS50885">
    <property type="entry name" value="HAMP"/>
    <property type="match status" value="1"/>
</dbReference>
<dbReference type="FunFam" id="3.30.70.270:FF:000001">
    <property type="entry name" value="Diguanylate cyclase domain protein"/>
    <property type="match status" value="1"/>
</dbReference>
<keyword evidence="3" id="KW-0175">Coiled coil</keyword>
<dbReference type="SMART" id="SM00267">
    <property type="entry name" value="GGDEF"/>
    <property type="match status" value="1"/>
</dbReference>
<dbReference type="Pfam" id="PF00990">
    <property type="entry name" value="GGDEF"/>
    <property type="match status" value="1"/>
</dbReference>
<dbReference type="PANTHER" id="PTHR45138">
    <property type="entry name" value="REGULATORY COMPONENTS OF SENSORY TRANSDUCTION SYSTEM"/>
    <property type="match status" value="1"/>
</dbReference>
<dbReference type="AlphaFoldDB" id="A0AAU7AP04"/>
<evidence type="ECO:0008006" key="8">
    <source>
        <dbReference type="Google" id="ProtNLM"/>
    </source>
</evidence>
<dbReference type="InterPro" id="IPR029016">
    <property type="entry name" value="GAF-like_dom_sf"/>
</dbReference>
<dbReference type="GO" id="GO:0005886">
    <property type="term" value="C:plasma membrane"/>
    <property type="evidence" value="ECO:0007669"/>
    <property type="project" value="TreeGrafter"/>
</dbReference>
<dbReference type="Gene3D" id="3.30.70.270">
    <property type="match status" value="1"/>
</dbReference>
<dbReference type="InterPro" id="IPR000160">
    <property type="entry name" value="GGDEF_dom"/>
</dbReference>
<sequence length="636" mass="68219">MSFRNRLTLFFVLIVIVPMLSLTVVLFSLISDNENGKQDAGVAARQRSAVNLYEAEKAEAGAALAKVSGDRVLATALREGDQEATTDRAQELLGTLRLKRIQITRDSAVYTDVGSRTATFPATGNLAFRSGGASFGSLRVSRTGPRAYAKLVKRVTGLDVVITRDGAPLASTLAAGSTVPAIPAERSTVTVGDQRFRTAAFPVEGFGGSRVQVAVLDSTERVRADVRSQRIYTALILLGFFLLAFLFALLVSRSLQRQIDGFLQAARRIGAGDFAARVPTTGGDEFAELGHEFNQMSGELERKIQELQDEQARLALAMRRIGETFASNLDRDALLEIVLRTAVDGSGAAGGRATMRTRPDGQLRQVAQAGTLDDLTAALRQAEAAVLESGAPREATVGGVTALAHPLRAVQQGEEDGPPRVTGIVSVGRAATPFRPSERELFHYLAGQASVSIENVGLHEAVERQAVTDELTGLANRRRFQEVLGGEVERSRRFGQTVGLIMLDIDNFKKVNDTYGHPAGDLVLKEVARVLRESSREIDHPARYGGEELCSVLPGTDIEGAYQLAERVRIGIESLRLPIRTADDEPLQVTASFGVATHPGSSGDVRSLVAAADAALYEAKHSGKNRTERAAEVPSA</sequence>